<name>A0AAV5V989_9BILA</name>
<dbReference type="PANTHER" id="PTHR22907:SF54">
    <property type="entry name" value="GH04558P"/>
    <property type="match status" value="1"/>
</dbReference>
<dbReference type="AlphaFoldDB" id="A0AAV5V989"/>
<dbReference type="InterPro" id="IPR051962">
    <property type="entry name" value="Cuticlin"/>
</dbReference>
<evidence type="ECO:0000256" key="6">
    <source>
        <dbReference type="ARBA" id="ARBA00022989"/>
    </source>
</evidence>
<dbReference type="InterPro" id="IPR042235">
    <property type="entry name" value="ZP-C_dom"/>
</dbReference>
<gene>
    <name evidence="9" type="ORF">PFISCL1PPCAC_6070</name>
</gene>
<evidence type="ECO:0000256" key="3">
    <source>
        <dbReference type="ARBA" id="ARBA00022475"/>
    </source>
</evidence>
<dbReference type="SMART" id="SM00241">
    <property type="entry name" value="ZP"/>
    <property type="match status" value="1"/>
</dbReference>
<accession>A0AAV5V989</accession>
<comment type="caution">
    <text evidence="9">The sequence shown here is derived from an EMBL/GenBank/DDBJ whole genome shotgun (WGS) entry which is preliminary data.</text>
</comment>
<keyword evidence="3" id="KW-1003">Cell membrane</keyword>
<dbReference type="InterPro" id="IPR056953">
    <property type="entry name" value="CUT_N"/>
</dbReference>
<dbReference type="PANTHER" id="PTHR22907">
    <property type="entry name" value="GH04558P"/>
    <property type="match status" value="1"/>
</dbReference>
<feature type="non-terminal residue" evidence="9">
    <location>
        <position position="336"/>
    </location>
</feature>
<evidence type="ECO:0000259" key="8">
    <source>
        <dbReference type="PROSITE" id="PS51034"/>
    </source>
</evidence>
<comment type="subcellular location">
    <subcellularLocation>
        <location evidence="1">Cell membrane</location>
        <topology evidence="1">Single-pass type I membrane protein</topology>
    </subcellularLocation>
</comment>
<keyword evidence="6" id="KW-1133">Transmembrane helix</keyword>
<keyword evidence="10" id="KW-1185">Reference proteome</keyword>
<evidence type="ECO:0000256" key="2">
    <source>
        <dbReference type="ARBA" id="ARBA00022460"/>
    </source>
</evidence>
<keyword evidence="4" id="KW-0812">Transmembrane</keyword>
<dbReference type="PROSITE" id="PS51034">
    <property type="entry name" value="ZP_2"/>
    <property type="match status" value="1"/>
</dbReference>
<dbReference type="EMBL" id="BTSY01000002">
    <property type="protein sequence ID" value="GMT14773.1"/>
    <property type="molecule type" value="Genomic_DNA"/>
</dbReference>
<protein>
    <recommendedName>
        <fullName evidence="8">ZP domain-containing protein</fullName>
    </recommendedName>
</protein>
<dbReference type="Pfam" id="PF25301">
    <property type="entry name" value="CUT_C"/>
    <property type="match status" value="1"/>
</dbReference>
<sequence>PLSLQRFNSSIIIDLRSSEMFSIISKLLLIVLQIPASHQWRNSVVGLPVVSCEEDSIRVQIETEQPFNGRIFVKGEHTNKECIRDYTRGLGDGDDLIPITHHPSSLSKSVEAAHLRRKADDEGFCPPCACEDEKRKRRRRETKSNLMEMEVPLEKCNMQRDRIASPPGLRLSFVVVVSFHNSFITKLDKAYQVQCLYSESNRVISTEIDVNMHPSENVTETVVATSCDYKIRNSEGRLDTNVRVGEVITHEWSCQSPYPDVYSLLVHSCSVSDGKGDRMEIIDQRGCSTDTSLIGSPSYSSSSLFASLQSSVFKFPDRTSMDIQCSISLCTRNGGE</sequence>
<dbReference type="InterPro" id="IPR057475">
    <property type="entry name" value="CUT_C"/>
</dbReference>
<dbReference type="Pfam" id="PF25057">
    <property type="entry name" value="CUT_N"/>
    <property type="match status" value="2"/>
</dbReference>
<evidence type="ECO:0000256" key="4">
    <source>
        <dbReference type="ARBA" id="ARBA00022692"/>
    </source>
</evidence>
<proteinExistence type="predicted"/>
<dbReference type="GO" id="GO:0005886">
    <property type="term" value="C:plasma membrane"/>
    <property type="evidence" value="ECO:0007669"/>
    <property type="project" value="UniProtKB-SubCell"/>
</dbReference>
<dbReference type="Proteomes" id="UP001432322">
    <property type="component" value="Unassembled WGS sequence"/>
</dbReference>
<evidence type="ECO:0000313" key="10">
    <source>
        <dbReference type="Proteomes" id="UP001432322"/>
    </source>
</evidence>
<dbReference type="GO" id="GO:0042302">
    <property type="term" value="F:structural constituent of cuticle"/>
    <property type="evidence" value="ECO:0007669"/>
    <property type="project" value="UniProtKB-KW"/>
</dbReference>
<evidence type="ECO:0000313" key="9">
    <source>
        <dbReference type="EMBL" id="GMT14773.1"/>
    </source>
</evidence>
<evidence type="ECO:0000256" key="7">
    <source>
        <dbReference type="ARBA" id="ARBA00023136"/>
    </source>
</evidence>
<keyword evidence="5" id="KW-0732">Signal</keyword>
<evidence type="ECO:0000256" key="1">
    <source>
        <dbReference type="ARBA" id="ARBA00004251"/>
    </source>
</evidence>
<evidence type="ECO:0000256" key="5">
    <source>
        <dbReference type="ARBA" id="ARBA00022729"/>
    </source>
</evidence>
<dbReference type="Gene3D" id="2.60.40.4100">
    <property type="entry name" value="Zona pellucida, ZP-C domain"/>
    <property type="match status" value="1"/>
</dbReference>
<feature type="non-terminal residue" evidence="9">
    <location>
        <position position="1"/>
    </location>
</feature>
<reference evidence="9" key="1">
    <citation type="submission" date="2023-10" db="EMBL/GenBank/DDBJ databases">
        <title>Genome assembly of Pristionchus species.</title>
        <authorList>
            <person name="Yoshida K."/>
            <person name="Sommer R.J."/>
        </authorList>
    </citation>
    <scope>NUCLEOTIDE SEQUENCE</scope>
    <source>
        <strain evidence="9">RS5133</strain>
    </source>
</reference>
<keyword evidence="2" id="KW-0193">Cuticle</keyword>
<dbReference type="InterPro" id="IPR001507">
    <property type="entry name" value="ZP_dom"/>
</dbReference>
<feature type="domain" description="ZP" evidence="8">
    <location>
        <begin position="51"/>
        <end position="336"/>
    </location>
</feature>
<keyword evidence="7" id="KW-0472">Membrane</keyword>
<organism evidence="9 10">
    <name type="scientific">Pristionchus fissidentatus</name>
    <dbReference type="NCBI Taxonomy" id="1538716"/>
    <lineage>
        <taxon>Eukaryota</taxon>
        <taxon>Metazoa</taxon>
        <taxon>Ecdysozoa</taxon>
        <taxon>Nematoda</taxon>
        <taxon>Chromadorea</taxon>
        <taxon>Rhabditida</taxon>
        <taxon>Rhabditina</taxon>
        <taxon>Diplogasteromorpha</taxon>
        <taxon>Diplogasteroidea</taxon>
        <taxon>Neodiplogasteridae</taxon>
        <taxon>Pristionchus</taxon>
    </lineage>
</organism>